<evidence type="ECO:0000256" key="7">
    <source>
        <dbReference type="RuleBase" id="RU363032"/>
    </source>
</evidence>
<dbReference type="PANTHER" id="PTHR43744:SF12">
    <property type="entry name" value="ABC TRANSPORTER PERMEASE PROTEIN MG189-RELATED"/>
    <property type="match status" value="1"/>
</dbReference>
<dbReference type="RefSeq" id="WP_242980264.1">
    <property type="nucleotide sequence ID" value="NZ_PTJA01000012.1"/>
</dbReference>
<evidence type="ECO:0000256" key="1">
    <source>
        <dbReference type="ARBA" id="ARBA00004651"/>
    </source>
</evidence>
<dbReference type="SUPFAM" id="SSF161098">
    <property type="entry name" value="MetI-like"/>
    <property type="match status" value="1"/>
</dbReference>
<comment type="caution">
    <text evidence="9">The sequence shown here is derived from an EMBL/GenBank/DDBJ whole genome shotgun (WGS) entry which is preliminary data.</text>
</comment>
<proteinExistence type="inferred from homology"/>
<comment type="subcellular location">
    <subcellularLocation>
        <location evidence="1 7">Cell membrane</location>
        <topology evidence="1 7">Multi-pass membrane protein</topology>
    </subcellularLocation>
</comment>
<sequence length="273" mass="30886">MKKNRLFTSILNLVLWLCAFLILIPVYMVIMNSFKNQSEAAKMNMMLPTQWQILKNYHDMIKEGGILRGFVNSTVITVICVLFLIILCSTMAFVLERRKTVLSRMVNMAVIFGLVLPLQIIPTYFVCNFLHLTHETAAVFVLIAANMSFTVFLYTGFIKSIPQEIDESAWIDGAGQTELFFRIIFPLLQPVTITAVIINFMAVWNDFGISIYFLNSAKNYTLPLTVYNFFGNHSSDWQLVFANVVLSTLPVAAVYLLLQKYIISGMTSGAVKG</sequence>
<keyword evidence="4 7" id="KW-0812">Transmembrane</keyword>
<evidence type="ECO:0000313" key="9">
    <source>
        <dbReference type="EMBL" id="PPK78949.1"/>
    </source>
</evidence>
<dbReference type="PANTHER" id="PTHR43744">
    <property type="entry name" value="ABC TRANSPORTER PERMEASE PROTEIN MG189-RELATED-RELATED"/>
    <property type="match status" value="1"/>
</dbReference>
<dbReference type="AlphaFoldDB" id="A0A2S6HNA0"/>
<gene>
    <name evidence="9" type="ORF">BXY41_112108</name>
</gene>
<dbReference type="InterPro" id="IPR035906">
    <property type="entry name" value="MetI-like_sf"/>
</dbReference>
<dbReference type="GO" id="GO:0055085">
    <property type="term" value="P:transmembrane transport"/>
    <property type="evidence" value="ECO:0007669"/>
    <property type="project" value="InterPro"/>
</dbReference>
<keyword evidence="5 7" id="KW-1133">Transmembrane helix</keyword>
<feature type="transmembrane region" description="Helical" evidence="7">
    <location>
        <begin position="237"/>
        <end position="258"/>
    </location>
</feature>
<dbReference type="Pfam" id="PF00528">
    <property type="entry name" value="BPD_transp_1"/>
    <property type="match status" value="1"/>
</dbReference>
<comment type="similarity">
    <text evidence="7">Belongs to the binding-protein-dependent transport system permease family.</text>
</comment>
<reference evidence="9 10" key="1">
    <citation type="submission" date="2018-02" db="EMBL/GenBank/DDBJ databases">
        <title>Genomic Encyclopedia of Archaeal and Bacterial Type Strains, Phase II (KMG-II): from individual species to whole genera.</title>
        <authorList>
            <person name="Goeker M."/>
        </authorList>
    </citation>
    <scope>NUCLEOTIDE SEQUENCE [LARGE SCALE GENOMIC DNA]</scope>
    <source>
        <strain evidence="9 10">DSM 3808</strain>
    </source>
</reference>
<organism evidence="9 10">
    <name type="scientific">Lacrimispora xylanisolvens</name>
    <dbReference type="NCBI Taxonomy" id="384636"/>
    <lineage>
        <taxon>Bacteria</taxon>
        <taxon>Bacillati</taxon>
        <taxon>Bacillota</taxon>
        <taxon>Clostridia</taxon>
        <taxon>Lachnospirales</taxon>
        <taxon>Lachnospiraceae</taxon>
        <taxon>Lacrimispora</taxon>
    </lineage>
</organism>
<feature type="transmembrane region" description="Helical" evidence="7">
    <location>
        <begin position="106"/>
        <end position="125"/>
    </location>
</feature>
<keyword evidence="3" id="KW-1003">Cell membrane</keyword>
<feature type="transmembrane region" description="Helical" evidence="7">
    <location>
        <begin position="70"/>
        <end position="94"/>
    </location>
</feature>
<name>A0A2S6HNA0_9FIRM</name>
<protein>
    <submittedName>
        <fullName evidence="9">Carbohydrate ABC transporter membrane protein 2 (CUT1 family)</fullName>
    </submittedName>
</protein>
<feature type="transmembrane region" description="Helical" evidence="7">
    <location>
        <begin position="137"/>
        <end position="158"/>
    </location>
</feature>
<feature type="domain" description="ABC transmembrane type-1" evidence="8">
    <location>
        <begin position="70"/>
        <end position="258"/>
    </location>
</feature>
<feature type="transmembrane region" description="Helical" evidence="7">
    <location>
        <begin position="179"/>
        <end position="204"/>
    </location>
</feature>
<dbReference type="Proteomes" id="UP000237749">
    <property type="component" value="Unassembled WGS sequence"/>
</dbReference>
<dbReference type="Gene3D" id="1.10.3720.10">
    <property type="entry name" value="MetI-like"/>
    <property type="match status" value="1"/>
</dbReference>
<dbReference type="GO" id="GO:0005886">
    <property type="term" value="C:plasma membrane"/>
    <property type="evidence" value="ECO:0007669"/>
    <property type="project" value="UniProtKB-SubCell"/>
</dbReference>
<evidence type="ECO:0000256" key="4">
    <source>
        <dbReference type="ARBA" id="ARBA00022692"/>
    </source>
</evidence>
<dbReference type="CDD" id="cd06261">
    <property type="entry name" value="TM_PBP2"/>
    <property type="match status" value="1"/>
</dbReference>
<evidence type="ECO:0000259" key="8">
    <source>
        <dbReference type="PROSITE" id="PS50928"/>
    </source>
</evidence>
<accession>A0A2S6HNA0</accession>
<evidence type="ECO:0000313" key="10">
    <source>
        <dbReference type="Proteomes" id="UP000237749"/>
    </source>
</evidence>
<evidence type="ECO:0000256" key="6">
    <source>
        <dbReference type="ARBA" id="ARBA00023136"/>
    </source>
</evidence>
<feature type="transmembrane region" description="Helical" evidence="7">
    <location>
        <begin position="7"/>
        <end position="30"/>
    </location>
</feature>
<dbReference type="EMBL" id="PTJA01000012">
    <property type="protein sequence ID" value="PPK78949.1"/>
    <property type="molecule type" value="Genomic_DNA"/>
</dbReference>
<keyword evidence="2 7" id="KW-0813">Transport</keyword>
<evidence type="ECO:0000256" key="3">
    <source>
        <dbReference type="ARBA" id="ARBA00022475"/>
    </source>
</evidence>
<evidence type="ECO:0000256" key="5">
    <source>
        <dbReference type="ARBA" id="ARBA00022989"/>
    </source>
</evidence>
<keyword evidence="10" id="KW-1185">Reference proteome</keyword>
<dbReference type="PROSITE" id="PS50928">
    <property type="entry name" value="ABC_TM1"/>
    <property type="match status" value="1"/>
</dbReference>
<dbReference type="InterPro" id="IPR000515">
    <property type="entry name" value="MetI-like"/>
</dbReference>
<keyword evidence="6 7" id="KW-0472">Membrane</keyword>
<evidence type="ECO:0000256" key="2">
    <source>
        <dbReference type="ARBA" id="ARBA00022448"/>
    </source>
</evidence>